<gene>
    <name evidence="1" type="ordered locus">TEPIRE1_0851</name>
</gene>
<sequence>MELFRTEEVIWEKNYQKDVQVSVDLKPAPIKITDIISHVINVNYTLNEGAIIISAILEIDLYFLDKEGKIHFCNIEKPLEYGILPEKIIKDMNFYIICHSEQQSQHLSGNLLTLNLFVNIGLQGVIEKNCSPFPPKRFEKEKITTFKVMGEKREHATLKSTFEKQDCQHIIIMKPHLSEANFRVLRSAVMLEGEVTVEVFYLSTQGIEKYGTIAVPIEKIVSFAEAEPNQTARITVDYIDIYYKPCGKNNCYDVIITLEYMIKILKKAESQVITDFNEPGYEVVKEEFLLKEVITEGEFAFLEQKSFLFESSIKCIVDLQGKIESISHTVEGGRLVVDGIIGLEIIYADERLKHMYKYIQIDFSNSYLLAQIVEGTIFDINVNIIHLSGALKDETIMIKALIEVAFSGSIRRQATVVTDVLPRDQILQELVSVEKILESKTIDFTEKYEINIDRDLKEIEDVKSEIDFLDVVILDYRFLIQGTLNVDIYYIGTDDIVHCQKSIVPVGILGSVVNGDTGMQIRVNPKICHVSIGAKKSSSVQLLFSLSFAIEATKQEDIYLVTGVRTESAGNYRQVYFNKYVFNINHTMPLISPALFIRDIKVIPNKKRYEQHADGLWAVGKLYFDIVYTGKDKYVYQDFDELDFRFHIKDELNIYKGDFDLEILPSKVFMTSEGQMLESEFQLTIKTYHWENCDVGSDPIDTKST</sequence>
<dbReference type="OrthoDB" id="1727282at2"/>
<dbReference type="eggNOG" id="COG1388">
    <property type="taxonomic scope" value="Bacteria"/>
</dbReference>
<protein>
    <recommendedName>
        <fullName evidence="3">SipL SPOCS domain-containing protein</fullName>
    </recommendedName>
</protein>
<evidence type="ECO:0000313" key="1">
    <source>
        <dbReference type="EMBL" id="CDI40495.1"/>
    </source>
</evidence>
<evidence type="ECO:0000313" key="2">
    <source>
        <dbReference type="Proteomes" id="UP000010802"/>
    </source>
</evidence>
<organism evidence="1 2">
    <name type="scientific">Tepidanaerobacter acetatoxydans (strain DSM 21804 / JCM 16047 / Re1)</name>
    <dbReference type="NCBI Taxonomy" id="1209989"/>
    <lineage>
        <taxon>Bacteria</taxon>
        <taxon>Bacillati</taxon>
        <taxon>Bacillota</taxon>
        <taxon>Clostridia</taxon>
        <taxon>Thermosediminibacterales</taxon>
        <taxon>Tepidanaerobacteraceae</taxon>
        <taxon>Tepidanaerobacter</taxon>
    </lineage>
</organism>
<dbReference type="EMBL" id="HF563609">
    <property type="protein sequence ID" value="CDI40495.1"/>
    <property type="molecule type" value="Genomic_DNA"/>
</dbReference>
<dbReference type="HOGENOM" id="CLU_391242_0_0_9"/>
<accession>F4LWZ1</accession>
<dbReference type="STRING" id="1209989.TepRe1_0786"/>
<dbReference type="KEGG" id="tae:TepiRe1_0851"/>
<dbReference type="AlphaFoldDB" id="F4LWZ1"/>
<dbReference type="RefSeq" id="WP_013777892.1">
    <property type="nucleotide sequence ID" value="NC_015519.1"/>
</dbReference>
<dbReference type="KEGG" id="tep:TepRe1_0786"/>
<evidence type="ECO:0008006" key="3">
    <source>
        <dbReference type="Google" id="ProtNLM"/>
    </source>
</evidence>
<keyword evidence="2" id="KW-1185">Reference proteome</keyword>
<dbReference type="Proteomes" id="UP000010802">
    <property type="component" value="Chromosome"/>
</dbReference>
<proteinExistence type="predicted"/>
<reference evidence="2" key="1">
    <citation type="journal article" date="2013" name="Genome Announc.">
        <title>First genome sequence of a syntrophic acetate-oxidizing bacterium, Tepidanaerobacter acetatoxydans strain Re1.</title>
        <authorList>
            <person name="Manzoor S."/>
            <person name="Bongcam-Rudloff E."/>
            <person name="Schnurer A."/>
            <person name="Muller B."/>
        </authorList>
    </citation>
    <scope>NUCLEOTIDE SEQUENCE [LARGE SCALE GENOMIC DNA]</scope>
    <source>
        <strain evidence="2">Re1</strain>
    </source>
</reference>
<name>F4LWZ1_TEPAE</name>